<dbReference type="Gene3D" id="1.10.472.80">
    <property type="entry name" value="Ypt/Rab-GAP domain of gyp1p, domain 3"/>
    <property type="match status" value="1"/>
</dbReference>
<evidence type="ECO:0000259" key="1">
    <source>
        <dbReference type="PROSITE" id="PS50086"/>
    </source>
</evidence>
<dbReference type="PROSITE" id="PS50086">
    <property type="entry name" value="TBC_RABGAP"/>
    <property type="match status" value="1"/>
</dbReference>
<proteinExistence type="predicted"/>
<dbReference type="SUPFAM" id="SSF47923">
    <property type="entry name" value="Ypt/Rab-GAP domain of gyp1p"/>
    <property type="match status" value="2"/>
</dbReference>
<dbReference type="EMBL" id="JAPFFF010000002">
    <property type="protein sequence ID" value="KAK8895726.1"/>
    <property type="molecule type" value="Genomic_DNA"/>
</dbReference>
<gene>
    <name evidence="2" type="ORF">M9Y10_013610</name>
</gene>
<dbReference type="PANTHER" id="PTHR22957">
    <property type="entry name" value="TBC1 DOMAIN FAMILY MEMBER GTPASE-ACTIVATING PROTEIN"/>
    <property type="match status" value="1"/>
</dbReference>
<keyword evidence="3" id="KW-1185">Reference proteome</keyword>
<evidence type="ECO:0000313" key="2">
    <source>
        <dbReference type="EMBL" id="KAK8895726.1"/>
    </source>
</evidence>
<dbReference type="InterPro" id="IPR035969">
    <property type="entry name" value="Rab-GAP_TBC_sf"/>
</dbReference>
<dbReference type="Proteomes" id="UP001470230">
    <property type="component" value="Unassembled WGS sequence"/>
</dbReference>
<dbReference type="PANTHER" id="PTHR22957:SF27">
    <property type="entry name" value="TBC1 DOMAIN FAMILY MEMBER 13"/>
    <property type="match status" value="1"/>
</dbReference>
<dbReference type="Gene3D" id="1.10.8.270">
    <property type="entry name" value="putative rabgap domain of human tbc1 domain family member 14 like domains"/>
    <property type="match status" value="1"/>
</dbReference>
<dbReference type="Pfam" id="PF00566">
    <property type="entry name" value="RabGAP-TBC"/>
    <property type="match status" value="1"/>
</dbReference>
<feature type="domain" description="Rab-GAP TBC" evidence="1">
    <location>
        <begin position="30"/>
        <end position="277"/>
    </location>
</feature>
<accession>A0ABR2KYC7</accession>
<name>A0ABR2KYC7_9EUKA</name>
<dbReference type="InterPro" id="IPR000195">
    <property type="entry name" value="Rab-GAP-TBC_dom"/>
</dbReference>
<evidence type="ECO:0000313" key="3">
    <source>
        <dbReference type="Proteomes" id="UP001470230"/>
    </source>
</evidence>
<reference evidence="2 3" key="1">
    <citation type="submission" date="2024-04" db="EMBL/GenBank/DDBJ databases">
        <title>Tritrichomonas musculus Genome.</title>
        <authorList>
            <person name="Alves-Ferreira E."/>
            <person name="Grigg M."/>
            <person name="Lorenzi H."/>
            <person name="Galac M."/>
        </authorList>
    </citation>
    <scope>NUCLEOTIDE SEQUENCE [LARGE SCALE GENOMIC DNA]</scope>
    <source>
        <strain evidence="2 3">EAF2021</strain>
    </source>
</reference>
<protein>
    <recommendedName>
        <fullName evidence="1">Rab-GAP TBC domain-containing protein</fullName>
    </recommendedName>
</protein>
<organism evidence="2 3">
    <name type="scientific">Tritrichomonas musculus</name>
    <dbReference type="NCBI Taxonomy" id="1915356"/>
    <lineage>
        <taxon>Eukaryota</taxon>
        <taxon>Metamonada</taxon>
        <taxon>Parabasalia</taxon>
        <taxon>Tritrichomonadida</taxon>
        <taxon>Tritrichomonadidae</taxon>
        <taxon>Tritrichomonas</taxon>
    </lineage>
</organism>
<sequence>MTPLNQVNCKDNQIDVQKIREECSLGLNIYCQPEERAIAWLILLSIYPTNHSHWKIVLERTLKTYRNFSNFFADLDQTKPNSNDIEKMFSSGIIEKSDKGLLNCIRCDVNRSIPQLLYFINKEGNNCRTDYERKKLQIHIHRIEKILFIFAKVNPQLGYIQGFNELIIPLYFVLYSAHNLFFNRIDYLEAILYRAFEFLLISSDLKDFFNLEFTFCKSKMDKFDRLLNLNLPKFSKEMRSLKIDSIQYAFKWFNVIFAQEHPLPQLLPLWDSIFAHWKNVSSFEFCVGVARIQAIQNKIEVYYPRNKQKLVDNQILKVNGINYEINPTYGEILSILDDIKIRDIYGIIKQANKIYASLETTNKRCIFSLKK</sequence>
<dbReference type="SMART" id="SM00164">
    <property type="entry name" value="TBC"/>
    <property type="match status" value="1"/>
</dbReference>
<comment type="caution">
    <text evidence="2">The sequence shown here is derived from an EMBL/GenBank/DDBJ whole genome shotgun (WGS) entry which is preliminary data.</text>
</comment>